<name>A0A1H7R2L6_9BACT</name>
<sequence>MEDQTTALAPILYLKDLAAAIDFYKNVFDAIEKWRVSNPDGSVHVAEMIIGAALLRMHEEVSNDNNFSPETVGGTTVVMGLLVPDPDAVAAKATAAGATVLSPVKDYEYGYRQGTIKDPFGHHWMIEKKTAEPPLGSE</sequence>
<dbReference type="STRING" id="573321.SAMN04488505_102510"/>
<dbReference type="SUPFAM" id="SSF54593">
    <property type="entry name" value="Glyoxalase/Bleomycin resistance protein/Dihydroxybiphenyl dioxygenase"/>
    <property type="match status" value="1"/>
</dbReference>
<dbReference type="AlphaFoldDB" id="A0A1H7R2L6"/>
<dbReference type="PANTHER" id="PTHR34109">
    <property type="entry name" value="BNAUNNG04460D PROTEIN-RELATED"/>
    <property type="match status" value="1"/>
</dbReference>
<dbReference type="InterPro" id="IPR037523">
    <property type="entry name" value="VOC_core"/>
</dbReference>
<evidence type="ECO:0000313" key="3">
    <source>
        <dbReference type="Proteomes" id="UP000198984"/>
    </source>
</evidence>
<feature type="domain" description="VOC" evidence="1">
    <location>
        <begin position="6"/>
        <end position="129"/>
    </location>
</feature>
<dbReference type="EMBL" id="FOBB01000002">
    <property type="protein sequence ID" value="SEL54490.1"/>
    <property type="molecule type" value="Genomic_DNA"/>
</dbReference>
<proteinExistence type="predicted"/>
<gene>
    <name evidence="2" type="ORF">SAMN04488505_102510</name>
</gene>
<dbReference type="OrthoDB" id="9795306at2"/>
<evidence type="ECO:0000313" key="2">
    <source>
        <dbReference type="EMBL" id="SEL54490.1"/>
    </source>
</evidence>
<evidence type="ECO:0000259" key="1">
    <source>
        <dbReference type="PROSITE" id="PS51819"/>
    </source>
</evidence>
<dbReference type="PROSITE" id="PS51819">
    <property type="entry name" value="VOC"/>
    <property type="match status" value="1"/>
</dbReference>
<dbReference type="Proteomes" id="UP000198984">
    <property type="component" value="Unassembled WGS sequence"/>
</dbReference>
<organism evidence="2 3">
    <name type="scientific">Chitinophaga rupis</name>
    <dbReference type="NCBI Taxonomy" id="573321"/>
    <lineage>
        <taxon>Bacteria</taxon>
        <taxon>Pseudomonadati</taxon>
        <taxon>Bacteroidota</taxon>
        <taxon>Chitinophagia</taxon>
        <taxon>Chitinophagales</taxon>
        <taxon>Chitinophagaceae</taxon>
        <taxon>Chitinophaga</taxon>
    </lineage>
</organism>
<protein>
    <submittedName>
        <fullName evidence="2">Uncharacterized conserved protein PhnB, glyoxalase superfamily</fullName>
    </submittedName>
</protein>
<dbReference type="InterPro" id="IPR004360">
    <property type="entry name" value="Glyas_Fos-R_dOase_dom"/>
</dbReference>
<reference evidence="2 3" key="1">
    <citation type="submission" date="2016-10" db="EMBL/GenBank/DDBJ databases">
        <authorList>
            <person name="de Groot N.N."/>
        </authorList>
    </citation>
    <scope>NUCLEOTIDE SEQUENCE [LARGE SCALE GENOMIC DNA]</scope>
    <source>
        <strain evidence="2 3">DSM 21039</strain>
    </source>
</reference>
<dbReference type="PANTHER" id="PTHR34109:SF1">
    <property type="entry name" value="VOC DOMAIN-CONTAINING PROTEIN"/>
    <property type="match status" value="1"/>
</dbReference>
<dbReference type="RefSeq" id="WP_089909926.1">
    <property type="nucleotide sequence ID" value="NZ_FOBB01000002.1"/>
</dbReference>
<dbReference type="Pfam" id="PF00903">
    <property type="entry name" value="Glyoxalase"/>
    <property type="match status" value="1"/>
</dbReference>
<dbReference type="Gene3D" id="3.30.720.120">
    <property type="match status" value="1"/>
</dbReference>
<accession>A0A1H7R2L6</accession>
<dbReference type="Gene3D" id="3.30.720.110">
    <property type="match status" value="1"/>
</dbReference>
<dbReference type="InterPro" id="IPR029068">
    <property type="entry name" value="Glyas_Bleomycin-R_OHBP_Dase"/>
</dbReference>
<keyword evidence="3" id="KW-1185">Reference proteome</keyword>